<dbReference type="GO" id="GO:0003677">
    <property type="term" value="F:DNA binding"/>
    <property type="evidence" value="ECO:0007669"/>
    <property type="project" value="InterPro"/>
</dbReference>
<name>A0A3B9IUX0_9PROT</name>
<evidence type="ECO:0000259" key="2">
    <source>
        <dbReference type="Pfam" id="PF13401"/>
    </source>
</evidence>
<accession>A0A3B9IUX0</accession>
<dbReference type="Gene3D" id="1.10.1180.10">
    <property type="entry name" value="B transposition protein, C-terminal domain"/>
    <property type="match status" value="1"/>
</dbReference>
<reference evidence="3 4" key="1">
    <citation type="journal article" date="2018" name="Nat. Biotechnol.">
        <title>A standardized bacterial taxonomy based on genome phylogeny substantially revises the tree of life.</title>
        <authorList>
            <person name="Parks D.H."/>
            <person name="Chuvochina M."/>
            <person name="Waite D.W."/>
            <person name="Rinke C."/>
            <person name="Skarshewski A."/>
            <person name="Chaumeil P.A."/>
            <person name="Hugenholtz P."/>
        </authorList>
    </citation>
    <scope>NUCLEOTIDE SEQUENCE [LARGE SCALE GENOMIC DNA]</scope>
    <source>
        <strain evidence="3">UBA8739</strain>
    </source>
</reference>
<dbReference type="SUPFAM" id="SSF52540">
    <property type="entry name" value="P-loop containing nucleoside triphosphate hydrolases"/>
    <property type="match status" value="1"/>
</dbReference>
<dbReference type="InterPro" id="IPR036733">
    <property type="entry name" value="B_transposit_C_sf"/>
</dbReference>
<evidence type="ECO:0000313" key="3">
    <source>
        <dbReference type="EMBL" id="HAE51458.1"/>
    </source>
</evidence>
<dbReference type="Pfam" id="PF13401">
    <property type="entry name" value="AAA_22"/>
    <property type="match status" value="1"/>
</dbReference>
<gene>
    <name evidence="3" type="ORF">DCK97_29005</name>
</gene>
<comment type="caution">
    <text evidence="3">The sequence shown here is derived from an EMBL/GenBank/DDBJ whole genome shotgun (WGS) entry which is preliminary data.</text>
</comment>
<dbReference type="PANTHER" id="PTHR35894">
    <property type="entry name" value="GENERAL SECRETION PATHWAY PROTEIN A-RELATED"/>
    <property type="match status" value="1"/>
</dbReference>
<dbReference type="GO" id="GO:0016887">
    <property type="term" value="F:ATP hydrolysis activity"/>
    <property type="evidence" value="ECO:0007669"/>
    <property type="project" value="InterPro"/>
</dbReference>
<dbReference type="InterPro" id="IPR052026">
    <property type="entry name" value="ExeA_AAA_ATPase_DNA-bind"/>
</dbReference>
<sequence>MLQHPQARCAGASPHLSWGEAQSMPEVIEEPKIDLHLSGTLAGSHAFAMTTVADDVMDAARWAQTGPDLSVVVGDPGIGKTEALRRYTLDAPNAWIATMSAEGEKPLAALEEICGVLGVTPAGSPSAVRRIIIRRVRDTGGCILIDEAQHLSTEALDTLRTIHDDAGIGLVLCGNARLWERVCLLSQLRSRVGRRVTLGKPGRQDVGVLASALGVEGRGEIDFLYTISQHPGGLRCVVKTVRLAVAYAGGDASLITKQHLGVAWANLSMGDVS</sequence>
<dbReference type="SUPFAM" id="SSF47681">
    <property type="entry name" value="C-terminal domain of B transposition protein"/>
    <property type="match status" value="1"/>
</dbReference>
<dbReference type="AlphaFoldDB" id="A0A3B9IUX0"/>
<dbReference type="Pfam" id="PF09077">
    <property type="entry name" value="Phage-MuB_C"/>
    <property type="match status" value="1"/>
</dbReference>
<protein>
    <recommendedName>
        <fullName evidence="5">AAA+ ATPase domain-containing protein</fullName>
    </recommendedName>
</protein>
<dbReference type="InterPro" id="IPR027417">
    <property type="entry name" value="P-loop_NTPase"/>
</dbReference>
<dbReference type="PANTHER" id="PTHR35894:SF5">
    <property type="entry name" value="MU-LIKE PROPHAGE FLUMU DNA TRANSPOSITION PROTEIN B"/>
    <property type="match status" value="1"/>
</dbReference>
<dbReference type="EMBL" id="DMAI01000483">
    <property type="protein sequence ID" value="HAE51458.1"/>
    <property type="molecule type" value="Genomic_DNA"/>
</dbReference>
<feature type="domain" description="ORC1/DEAH AAA+ ATPase" evidence="2">
    <location>
        <begin position="67"/>
        <end position="181"/>
    </location>
</feature>
<proteinExistence type="predicted"/>
<dbReference type="InterPro" id="IPR009084">
    <property type="entry name" value="B_transpositn_C"/>
</dbReference>
<dbReference type="GO" id="GO:0006313">
    <property type="term" value="P:DNA transposition"/>
    <property type="evidence" value="ECO:0007669"/>
    <property type="project" value="InterPro"/>
</dbReference>
<dbReference type="Proteomes" id="UP000257706">
    <property type="component" value="Unassembled WGS sequence"/>
</dbReference>
<evidence type="ECO:0008006" key="5">
    <source>
        <dbReference type="Google" id="ProtNLM"/>
    </source>
</evidence>
<feature type="domain" description="B transposition protein C-terminal" evidence="1">
    <location>
        <begin position="190"/>
        <end position="267"/>
    </location>
</feature>
<dbReference type="InterPro" id="IPR049945">
    <property type="entry name" value="AAA_22"/>
</dbReference>
<evidence type="ECO:0000259" key="1">
    <source>
        <dbReference type="Pfam" id="PF09077"/>
    </source>
</evidence>
<organism evidence="3 4">
    <name type="scientific">Tistrella mobilis</name>
    <dbReference type="NCBI Taxonomy" id="171437"/>
    <lineage>
        <taxon>Bacteria</taxon>
        <taxon>Pseudomonadati</taxon>
        <taxon>Pseudomonadota</taxon>
        <taxon>Alphaproteobacteria</taxon>
        <taxon>Geminicoccales</taxon>
        <taxon>Geminicoccaceae</taxon>
        <taxon>Tistrella</taxon>
    </lineage>
</organism>
<evidence type="ECO:0000313" key="4">
    <source>
        <dbReference type="Proteomes" id="UP000257706"/>
    </source>
</evidence>